<keyword evidence="2" id="KW-1185">Reference proteome</keyword>
<reference evidence="1" key="1">
    <citation type="submission" date="2025-08" db="UniProtKB">
        <authorList>
            <consortium name="Ensembl"/>
        </authorList>
    </citation>
    <scope>IDENTIFICATION</scope>
</reference>
<evidence type="ECO:0000313" key="1">
    <source>
        <dbReference type="Ensembl" id="ENSMAMP00000001040.1"/>
    </source>
</evidence>
<dbReference type="GeneTree" id="ENSGT00940000166913"/>
<dbReference type="InterPro" id="IPR027963">
    <property type="entry name" value="MEIOC"/>
</dbReference>
<reference evidence="1" key="2">
    <citation type="submission" date="2025-09" db="UniProtKB">
        <authorList>
            <consortium name="Ensembl"/>
        </authorList>
    </citation>
    <scope>IDENTIFICATION</scope>
</reference>
<evidence type="ECO:0000313" key="2">
    <source>
        <dbReference type="Proteomes" id="UP000261640"/>
    </source>
</evidence>
<dbReference type="AlphaFoldDB" id="A0A3Q3RG46"/>
<dbReference type="GO" id="GO:0005737">
    <property type="term" value="C:cytoplasm"/>
    <property type="evidence" value="ECO:0007669"/>
    <property type="project" value="TreeGrafter"/>
</dbReference>
<proteinExistence type="predicted"/>
<dbReference type="Pfam" id="PF15189">
    <property type="entry name" value="MEIOC"/>
    <property type="match status" value="1"/>
</dbReference>
<dbReference type="GO" id="GO:0005634">
    <property type="term" value="C:nucleus"/>
    <property type="evidence" value="ECO:0007669"/>
    <property type="project" value="TreeGrafter"/>
</dbReference>
<dbReference type="PANTHER" id="PTHR33861">
    <property type="entry name" value="PROTEIN CBG18333"/>
    <property type="match status" value="1"/>
</dbReference>
<dbReference type="GO" id="GO:0007144">
    <property type="term" value="P:female meiosis I"/>
    <property type="evidence" value="ECO:0007669"/>
    <property type="project" value="TreeGrafter"/>
</dbReference>
<dbReference type="PANTHER" id="PTHR33861:SF4">
    <property type="entry name" value="MEIOSIS-SPECIFIC COILED-COIL DOMAIN-CONTAINING PROTEIN MEIOC"/>
    <property type="match status" value="1"/>
</dbReference>
<dbReference type="InParanoid" id="A0A3Q3RG46"/>
<dbReference type="Proteomes" id="UP000261640">
    <property type="component" value="Unplaced"/>
</dbReference>
<organism evidence="1 2">
    <name type="scientific">Mastacembelus armatus</name>
    <name type="common">zig-zag eel</name>
    <dbReference type="NCBI Taxonomy" id="205130"/>
    <lineage>
        <taxon>Eukaryota</taxon>
        <taxon>Metazoa</taxon>
        <taxon>Chordata</taxon>
        <taxon>Craniata</taxon>
        <taxon>Vertebrata</taxon>
        <taxon>Euteleostomi</taxon>
        <taxon>Actinopterygii</taxon>
        <taxon>Neopterygii</taxon>
        <taxon>Teleostei</taxon>
        <taxon>Neoteleostei</taxon>
        <taxon>Acanthomorphata</taxon>
        <taxon>Anabantaria</taxon>
        <taxon>Synbranchiformes</taxon>
        <taxon>Mastacembelidae</taxon>
        <taxon>Mastacembelus</taxon>
    </lineage>
</organism>
<dbReference type="GO" id="GO:0048255">
    <property type="term" value="P:mRNA stabilization"/>
    <property type="evidence" value="ECO:0007669"/>
    <property type="project" value="TreeGrafter"/>
</dbReference>
<sequence>MSLMYPGTYHGIAPTITTSVLINQAGPAIQLYFFLDECYEQWRCLEKERKKIEVILTKTFFGKRTAAVANTNLPKTPPNPTRVDHLIVKLIKEQAKVSSLLDRMECLCNVPLHMSIHTALNRHYLAICITQSRRKKEIANMSKPQQQRVLTCYCFIDTLLLVALKDLAATTRKLRTALWCALQMILPKPVKRQDHYVEVTHRETCSSPYEGYSFKL</sequence>
<dbReference type="GO" id="GO:0007141">
    <property type="term" value="P:male meiosis I"/>
    <property type="evidence" value="ECO:0007669"/>
    <property type="project" value="TreeGrafter"/>
</dbReference>
<protein>
    <submittedName>
        <fullName evidence="1">Uncharacterized protein</fullName>
    </submittedName>
</protein>
<accession>A0A3Q3RG46</accession>
<name>A0A3Q3RG46_9TELE</name>
<dbReference type="Ensembl" id="ENSMAMT00000001059.2">
    <property type="protein sequence ID" value="ENSMAMP00000001040.1"/>
    <property type="gene ID" value="ENSMAMG00000000700.2"/>
</dbReference>